<keyword evidence="1" id="KW-1133">Transmembrane helix</keyword>
<evidence type="ECO:0000313" key="4">
    <source>
        <dbReference type="Proteomes" id="UP000052946"/>
    </source>
</evidence>
<keyword evidence="1" id="KW-0472">Membrane</keyword>
<dbReference type="AlphaFoldDB" id="A0A0U9HBY8"/>
<feature type="transmembrane region" description="Helical" evidence="1">
    <location>
        <begin position="63"/>
        <end position="83"/>
    </location>
</feature>
<dbReference type="OrthoDB" id="9808690at2"/>
<reference evidence="3 4" key="2">
    <citation type="journal article" date="2016" name="Genome Announc.">
        <title>Draft Genome Sequence of Oceanobacillus picturae Heshi-B3, Isolated from Fermented Rice Bran in a Traditional Japanese Seafood Dish.</title>
        <authorList>
            <person name="Akuzawa S."/>
            <person name="Nagaoka J."/>
            <person name="Kanekatsu M."/>
            <person name="Kanesaki Y."/>
            <person name="Suzuki T."/>
        </authorList>
    </citation>
    <scope>NUCLEOTIDE SEQUENCE [LARGE SCALE GENOMIC DNA]</scope>
    <source>
        <strain evidence="3 4">Heshi-B3</strain>
    </source>
</reference>
<comment type="caution">
    <text evidence="3">The sequence shown here is derived from an EMBL/GenBank/DDBJ whole genome shotgun (WGS) entry which is preliminary data.</text>
</comment>
<organism evidence="3 4">
    <name type="scientific">Oceanobacillus picturae</name>
    <dbReference type="NCBI Taxonomy" id="171693"/>
    <lineage>
        <taxon>Bacteria</taxon>
        <taxon>Bacillati</taxon>
        <taxon>Bacillota</taxon>
        <taxon>Bacilli</taxon>
        <taxon>Bacillales</taxon>
        <taxon>Bacillaceae</taxon>
        <taxon>Oceanobacillus</taxon>
    </lineage>
</organism>
<dbReference type="InterPro" id="IPR012867">
    <property type="entry name" value="DUF1648"/>
</dbReference>
<dbReference type="Pfam" id="PF07853">
    <property type="entry name" value="DUF1648"/>
    <property type="match status" value="1"/>
</dbReference>
<sequence>MSGTWNRPKINIPKTKMEWGSDIIGYLSFLGSVVFLIFSWGMLPEEVPAHYNASGEVDRWGSKLELLILPIVGLFTAFLMQVFEKFPETHNYPQRINEENAAEFYLNSRKMVNLLKNICFILFAVILVQSITVALGWSNGFGAWVLPVIISSSFIPIVVGLMKQRKIK</sequence>
<dbReference type="RefSeq" id="WP_058949996.1">
    <property type="nucleotide sequence ID" value="NZ_BBXV01000019.1"/>
</dbReference>
<name>A0A0U9HBY8_9BACI</name>
<feature type="transmembrane region" description="Helical" evidence="1">
    <location>
        <begin position="141"/>
        <end position="162"/>
    </location>
</feature>
<dbReference type="Proteomes" id="UP000052946">
    <property type="component" value="Unassembled WGS sequence"/>
</dbReference>
<accession>A0A0U9HBY8</accession>
<gene>
    <name evidence="3" type="ORF">OPHB3_1645</name>
</gene>
<dbReference type="EMBL" id="BBXV01000019">
    <property type="protein sequence ID" value="GAQ17720.1"/>
    <property type="molecule type" value="Genomic_DNA"/>
</dbReference>
<feature type="transmembrane region" description="Helical" evidence="1">
    <location>
        <begin position="23"/>
        <end position="43"/>
    </location>
</feature>
<evidence type="ECO:0000313" key="3">
    <source>
        <dbReference type="EMBL" id="GAQ17720.1"/>
    </source>
</evidence>
<reference evidence="4" key="1">
    <citation type="submission" date="2015-07" db="EMBL/GenBank/DDBJ databases">
        <title>Draft Genome Sequence of Oceanobacillus picturae Heshi-B3 that Was Isolated from Fermented Rice Bran with Aging Salted Mackerel, Which Was Named Heshiko as Traditional Fermented Seafood in Japan.</title>
        <authorList>
            <person name="Akuzawa S."/>
            <person name="Nakagawa J."/>
            <person name="Kanekatsu T."/>
            <person name="Kanesaki Y."/>
            <person name="Suzuki T."/>
        </authorList>
    </citation>
    <scope>NUCLEOTIDE SEQUENCE [LARGE SCALE GENOMIC DNA]</scope>
    <source>
        <strain evidence="4">Heshi-B3</strain>
    </source>
</reference>
<feature type="transmembrane region" description="Helical" evidence="1">
    <location>
        <begin position="114"/>
        <end position="135"/>
    </location>
</feature>
<evidence type="ECO:0000259" key="2">
    <source>
        <dbReference type="Pfam" id="PF07853"/>
    </source>
</evidence>
<proteinExistence type="predicted"/>
<feature type="domain" description="DUF1648" evidence="2">
    <location>
        <begin position="29"/>
        <end position="73"/>
    </location>
</feature>
<keyword evidence="1" id="KW-0812">Transmembrane</keyword>
<protein>
    <recommendedName>
        <fullName evidence="2">DUF1648 domain-containing protein</fullName>
    </recommendedName>
</protein>
<evidence type="ECO:0000256" key="1">
    <source>
        <dbReference type="SAM" id="Phobius"/>
    </source>
</evidence>